<keyword evidence="7" id="KW-1185">Reference proteome</keyword>
<dbReference type="PANTHER" id="PTHR36438:SF1">
    <property type="entry name" value="IRON-SULFUR CLUSTER REPAIR PROTEIN YTFE"/>
    <property type="match status" value="1"/>
</dbReference>
<keyword evidence="3" id="KW-0479">Metal-binding</keyword>
<name>A0A1H4A528_9BURK</name>
<feature type="domain" description="Hemerythrin-like" evidence="5">
    <location>
        <begin position="87"/>
        <end position="226"/>
    </location>
</feature>
<proteinExistence type="predicted"/>
<dbReference type="InterPro" id="IPR019903">
    <property type="entry name" value="RIC_family"/>
</dbReference>
<evidence type="ECO:0000313" key="7">
    <source>
        <dbReference type="Proteomes" id="UP000199002"/>
    </source>
</evidence>
<gene>
    <name evidence="6" type="ORF">SAMN05421875_10996</name>
</gene>
<dbReference type="NCBIfam" id="NF008221">
    <property type="entry name" value="PRK10992.1"/>
    <property type="match status" value="1"/>
</dbReference>
<dbReference type="GO" id="GO:0046872">
    <property type="term" value="F:metal ion binding"/>
    <property type="evidence" value="ECO:0007669"/>
    <property type="project" value="UniProtKB-KW"/>
</dbReference>
<sequence length="245" mass="25902">MNARLESTASAPAALSADQQIGQIAVQLPGATAVFRRLKLDFCCGGQVPLATAAAEKGLDVNAVLAELAALQRPSALPGVEEPGALIDHILTRYHDVHRVQLPELIRMAHRVEAVHRANPDVPTGLGDLLEEIQQELLSHMHKEEAILFPMLKSGGNPFVGQPIGMMRAEHTDHGAALDQLNALTHDATPPTGACNTWRALYAGIAQFGDDLVNHIHIENNVLFPQFEAAPAAAAGCGSSGCGCS</sequence>
<dbReference type="NCBIfam" id="TIGR03652">
    <property type="entry name" value="FeS_repair_RIC"/>
    <property type="match status" value="1"/>
</dbReference>
<protein>
    <submittedName>
        <fullName evidence="6">Regulator of cell morphogenesis and NO signaling</fullName>
    </submittedName>
</protein>
<evidence type="ECO:0000256" key="1">
    <source>
        <dbReference type="ARBA" id="ARBA00004496"/>
    </source>
</evidence>
<evidence type="ECO:0000256" key="4">
    <source>
        <dbReference type="ARBA" id="ARBA00023004"/>
    </source>
</evidence>
<dbReference type="PANTHER" id="PTHR36438">
    <property type="entry name" value="IRON-SULFUR CLUSTER REPAIR PROTEIN YTFE"/>
    <property type="match status" value="1"/>
</dbReference>
<accession>A0A1H4A528</accession>
<dbReference type="GeneID" id="34232713"/>
<dbReference type="Pfam" id="PF01814">
    <property type="entry name" value="Hemerythrin"/>
    <property type="match status" value="1"/>
</dbReference>
<dbReference type="STRING" id="592050.SAMN05421875_10996"/>
<dbReference type="Pfam" id="PF04405">
    <property type="entry name" value="ScdA_N"/>
    <property type="match status" value="1"/>
</dbReference>
<evidence type="ECO:0000256" key="2">
    <source>
        <dbReference type="ARBA" id="ARBA00022490"/>
    </source>
</evidence>
<dbReference type="AlphaFoldDB" id="A0A1H4A528"/>
<reference evidence="7" key="1">
    <citation type="submission" date="2016-10" db="EMBL/GenBank/DDBJ databases">
        <authorList>
            <person name="Varghese N."/>
            <person name="Submissions S."/>
        </authorList>
    </citation>
    <scope>NUCLEOTIDE SEQUENCE [LARGE SCALE GENOMIC DNA]</scope>
    <source>
        <strain evidence="7">DSM 25157</strain>
    </source>
</reference>
<comment type="subcellular location">
    <subcellularLocation>
        <location evidence="1">Cytoplasm</location>
    </subcellularLocation>
</comment>
<dbReference type="CDD" id="cd12108">
    <property type="entry name" value="Hr-like"/>
    <property type="match status" value="1"/>
</dbReference>
<dbReference type="Proteomes" id="UP000199002">
    <property type="component" value="Unassembled WGS sequence"/>
</dbReference>
<evidence type="ECO:0000256" key="3">
    <source>
        <dbReference type="ARBA" id="ARBA00022723"/>
    </source>
</evidence>
<dbReference type="Gene3D" id="1.20.120.520">
    <property type="entry name" value="nmb1532 protein domain like"/>
    <property type="match status" value="1"/>
</dbReference>
<organism evidence="6 7">
    <name type="scientific">Acidovorax soli</name>
    <dbReference type="NCBI Taxonomy" id="592050"/>
    <lineage>
        <taxon>Bacteria</taxon>
        <taxon>Pseudomonadati</taxon>
        <taxon>Pseudomonadota</taxon>
        <taxon>Betaproteobacteria</taxon>
        <taxon>Burkholderiales</taxon>
        <taxon>Comamonadaceae</taxon>
        <taxon>Acidovorax</taxon>
    </lineage>
</organism>
<evidence type="ECO:0000259" key="5">
    <source>
        <dbReference type="Pfam" id="PF01814"/>
    </source>
</evidence>
<dbReference type="InterPro" id="IPR012312">
    <property type="entry name" value="Hemerythrin-like"/>
</dbReference>
<dbReference type="GO" id="GO:0005737">
    <property type="term" value="C:cytoplasm"/>
    <property type="evidence" value="ECO:0007669"/>
    <property type="project" value="UniProtKB-SubCell"/>
</dbReference>
<evidence type="ECO:0000313" key="6">
    <source>
        <dbReference type="EMBL" id="SEA31075.1"/>
    </source>
</evidence>
<keyword evidence="2" id="KW-0963">Cytoplasm</keyword>
<keyword evidence="4" id="KW-0408">Iron</keyword>
<dbReference type="EMBL" id="FNQJ01000009">
    <property type="protein sequence ID" value="SEA31075.1"/>
    <property type="molecule type" value="Genomic_DNA"/>
</dbReference>
<dbReference type="RefSeq" id="WP_092697959.1">
    <property type="nucleotide sequence ID" value="NZ_CAXIQL010000012.1"/>
</dbReference>